<name>A0A150FWA7_GONPE</name>
<keyword evidence="2" id="KW-1185">Reference proteome</keyword>
<protein>
    <submittedName>
        <fullName evidence="1">Uncharacterized protein</fullName>
    </submittedName>
</protein>
<comment type="caution">
    <text evidence="1">The sequence shown here is derived from an EMBL/GenBank/DDBJ whole genome shotgun (WGS) entry which is preliminary data.</text>
</comment>
<dbReference type="AlphaFoldDB" id="A0A150FWA7"/>
<reference evidence="2" key="1">
    <citation type="journal article" date="2016" name="Nat. Commun.">
        <title>The Gonium pectorale genome demonstrates co-option of cell cycle regulation during the evolution of multicellularity.</title>
        <authorList>
            <person name="Hanschen E.R."/>
            <person name="Marriage T.N."/>
            <person name="Ferris P.J."/>
            <person name="Hamaji T."/>
            <person name="Toyoda A."/>
            <person name="Fujiyama A."/>
            <person name="Neme R."/>
            <person name="Noguchi H."/>
            <person name="Minakuchi Y."/>
            <person name="Suzuki M."/>
            <person name="Kawai-Toyooka H."/>
            <person name="Smith D.R."/>
            <person name="Sparks H."/>
            <person name="Anderson J."/>
            <person name="Bakaric R."/>
            <person name="Luria V."/>
            <person name="Karger A."/>
            <person name="Kirschner M.W."/>
            <person name="Durand P.M."/>
            <person name="Michod R.E."/>
            <person name="Nozaki H."/>
            <person name="Olson B.J."/>
        </authorList>
    </citation>
    <scope>NUCLEOTIDE SEQUENCE [LARGE SCALE GENOMIC DNA]</scope>
    <source>
        <strain evidence="2">NIES-2863</strain>
    </source>
</reference>
<dbReference type="Proteomes" id="UP000075714">
    <property type="component" value="Unassembled WGS sequence"/>
</dbReference>
<dbReference type="OrthoDB" id="555222at2759"/>
<evidence type="ECO:0000313" key="1">
    <source>
        <dbReference type="EMBL" id="KXZ41891.1"/>
    </source>
</evidence>
<accession>A0A150FWA7</accession>
<dbReference type="EMBL" id="LSYV01000249">
    <property type="protein sequence ID" value="KXZ41891.1"/>
    <property type="molecule type" value="Genomic_DNA"/>
</dbReference>
<proteinExistence type="predicted"/>
<organism evidence="1 2">
    <name type="scientific">Gonium pectorale</name>
    <name type="common">Green alga</name>
    <dbReference type="NCBI Taxonomy" id="33097"/>
    <lineage>
        <taxon>Eukaryota</taxon>
        <taxon>Viridiplantae</taxon>
        <taxon>Chlorophyta</taxon>
        <taxon>core chlorophytes</taxon>
        <taxon>Chlorophyceae</taxon>
        <taxon>CS clade</taxon>
        <taxon>Chlamydomonadales</taxon>
        <taxon>Volvocaceae</taxon>
        <taxon>Gonium</taxon>
    </lineage>
</organism>
<evidence type="ECO:0000313" key="2">
    <source>
        <dbReference type="Proteomes" id="UP000075714"/>
    </source>
</evidence>
<gene>
    <name evidence="1" type="ORF">GPECTOR_250g619</name>
</gene>
<sequence length="176" mass="18869">MRTICPLRKEAEDLRKMLSRGSGLATDQDVELVRKCLNAVSEKPLKVAKEALPEAPPEAEALPEVPKEALPEAPKDALPEAPIALEVEQPGPPMEERLGLAGDLGLLHKYVSGGPDERRLLLEGELFTRCIAAVLFSGYTSVLEVDAGVPGGCEVDSVMGALRLNLGETKYNPAVF</sequence>